<sequence length="256" mass="27648">MQRVAIENNLSETAYTAKRDVSKKETSEDVVEYDLRWFTPECEVKLCGHGTLSAAFLLYQDGLVAPSKAIHFHTFLETVASAAGEKNKLVQMDFPRGSLQPVLPGISKEQVVATIGISPDSVIAMGQIGTTTDVLLHIDAAVFSSIRPDFAAIAQIEARALIVTAEVAENTQQVDFESRVFAPGLGVNEDPVTGSAHCGLVSYWSARLNKTSLLAKQSTPLRGGYITVEVVANRPDRVLLKGEAVVSLRGFMETTP</sequence>
<dbReference type="GO" id="GO:0016853">
    <property type="term" value="F:isomerase activity"/>
    <property type="evidence" value="ECO:0007669"/>
    <property type="project" value="UniProtKB-KW"/>
</dbReference>
<name>K3X364_GLOUD</name>
<evidence type="ECO:0000256" key="1">
    <source>
        <dbReference type="ARBA" id="ARBA00008270"/>
    </source>
</evidence>
<dbReference type="Pfam" id="PF02567">
    <property type="entry name" value="PhzC-PhzF"/>
    <property type="match status" value="1"/>
</dbReference>
<reference evidence="4" key="3">
    <citation type="submission" date="2015-02" db="UniProtKB">
        <authorList>
            <consortium name="EnsemblProtists"/>
        </authorList>
    </citation>
    <scope>IDENTIFICATION</scope>
    <source>
        <strain evidence="4">DAOM BR144</strain>
    </source>
</reference>
<keyword evidence="5" id="KW-1185">Reference proteome</keyword>
<evidence type="ECO:0000256" key="3">
    <source>
        <dbReference type="PIRSR" id="PIRSR016184-1"/>
    </source>
</evidence>
<keyword evidence="2" id="KW-0413">Isomerase</keyword>
<evidence type="ECO:0008006" key="6">
    <source>
        <dbReference type="Google" id="ProtNLM"/>
    </source>
</evidence>
<dbReference type="SUPFAM" id="SSF54506">
    <property type="entry name" value="Diaminopimelate epimerase-like"/>
    <property type="match status" value="1"/>
</dbReference>
<dbReference type="PANTHER" id="PTHR13774:SF17">
    <property type="entry name" value="PHENAZINE BIOSYNTHESIS-LIKE DOMAIN-CONTAINING PROTEIN"/>
    <property type="match status" value="1"/>
</dbReference>
<reference evidence="5" key="1">
    <citation type="journal article" date="2010" name="Genome Biol.">
        <title>Genome sequence of the necrotrophic plant pathogen Pythium ultimum reveals original pathogenicity mechanisms and effector repertoire.</title>
        <authorList>
            <person name="Levesque C.A."/>
            <person name="Brouwer H."/>
            <person name="Cano L."/>
            <person name="Hamilton J.P."/>
            <person name="Holt C."/>
            <person name="Huitema E."/>
            <person name="Raffaele S."/>
            <person name="Robideau G.P."/>
            <person name="Thines M."/>
            <person name="Win J."/>
            <person name="Zerillo M.M."/>
            <person name="Beakes G.W."/>
            <person name="Boore J.L."/>
            <person name="Busam D."/>
            <person name="Dumas B."/>
            <person name="Ferriera S."/>
            <person name="Fuerstenberg S.I."/>
            <person name="Gachon C.M."/>
            <person name="Gaulin E."/>
            <person name="Govers F."/>
            <person name="Grenville-Briggs L."/>
            <person name="Horner N."/>
            <person name="Hostetler J."/>
            <person name="Jiang R.H."/>
            <person name="Johnson J."/>
            <person name="Krajaejun T."/>
            <person name="Lin H."/>
            <person name="Meijer H.J."/>
            <person name="Moore B."/>
            <person name="Morris P."/>
            <person name="Phuntmart V."/>
            <person name="Puiu D."/>
            <person name="Shetty J."/>
            <person name="Stajich J.E."/>
            <person name="Tripathy S."/>
            <person name="Wawra S."/>
            <person name="van West P."/>
            <person name="Whitty B.R."/>
            <person name="Coutinho P.M."/>
            <person name="Henrissat B."/>
            <person name="Martin F."/>
            <person name="Thomas P.D."/>
            <person name="Tyler B.M."/>
            <person name="De Vries R.P."/>
            <person name="Kamoun S."/>
            <person name="Yandell M."/>
            <person name="Tisserat N."/>
            <person name="Buell C.R."/>
        </authorList>
    </citation>
    <scope>NUCLEOTIDE SEQUENCE</scope>
    <source>
        <strain evidence="5">DAOM:BR144</strain>
    </source>
</reference>
<dbReference type="InterPro" id="IPR003719">
    <property type="entry name" value="Phenazine_PhzF-like"/>
</dbReference>
<comment type="similarity">
    <text evidence="1">Belongs to the PhzF family.</text>
</comment>
<dbReference type="EMBL" id="GL376611">
    <property type="status" value="NOT_ANNOTATED_CDS"/>
    <property type="molecule type" value="Genomic_DNA"/>
</dbReference>
<dbReference type="EnsemblProtists" id="PYU1_T011663">
    <property type="protein sequence ID" value="PYU1_T011663"/>
    <property type="gene ID" value="PYU1_G011637"/>
</dbReference>
<dbReference type="PANTHER" id="PTHR13774">
    <property type="entry name" value="PHENAZINE BIOSYNTHESIS PROTEIN"/>
    <property type="match status" value="1"/>
</dbReference>
<dbReference type="Gene3D" id="3.10.310.10">
    <property type="entry name" value="Diaminopimelate Epimerase, Chain A, domain 1"/>
    <property type="match status" value="2"/>
</dbReference>
<protein>
    <recommendedName>
        <fullName evidence="6">Phenazine biosynthesis-like domain-containing protein</fullName>
    </recommendedName>
</protein>
<dbReference type="VEuPathDB" id="FungiDB:PYU1_G011637"/>
<dbReference type="AlphaFoldDB" id="K3X364"/>
<dbReference type="eggNOG" id="KOG3033">
    <property type="taxonomic scope" value="Eukaryota"/>
</dbReference>
<evidence type="ECO:0000256" key="2">
    <source>
        <dbReference type="ARBA" id="ARBA00023235"/>
    </source>
</evidence>
<evidence type="ECO:0000313" key="4">
    <source>
        <dbReference type="EnsemblProtists" id="PYU1_T011663"/>
    </source>
</evidence>
<dbReference type="STRING" id="431595.K3X364"/>
<feature type="active site" evidence="3">
    <location>
        <position position="12"/>
    </location>
</feature>
<dbReference type="OMA" id="DWALRWF"/>
<dbReference type="NCBIfam" id="TIGR00654">
    <property type="entry name" value="PhzF_family"/>
    <property type="match status" value="1"/>
</dbReference>
<organism evidence="4 5">
    <name type="scientific">Globisporangium ultimum (strain ATCC 200006 / CBS 805.95 / DAOM BR144)</name>
    <name type="common">Pythium ultimum</name>
    <dbReference type="NCBI Taxonomy" id="431595"/>
    <lineage>
        <taxon>Eukaryota</taxon>
        <taxon>Sar</taxon>
        <taxon>Stramenopiles</taxon>
        <taxon>Oomycota</taxon>
        <taxon>Peronosporomycetes</taxon>
        <taxon>Pythiales</taxon>
        <taxon>Pythiaceae</taxon>
        <taxon>Globisporangium</taxon>
    </lineage>
</organism>
<evidence type="ECO:0000313" key="5">
    <source>
        <dbReference type="Proteomes" id="UP000019132"/>
    </source>
</evidence>
<dbReference type="GO" id="GO:0005737">
    <property type="term" value="C:cytoplasm"/>
    <property type="evidence" value="ECO:0007669"/>
    <property type="project" value="TreeGrafter"/>
</dbReference>
<dbReference type="Proteomes" id="UP000019132">
    <property type="component" value="Unassembled WGS sequence"/>
</dbReference>
<dbReference type="InParanoid" id="K3X364"/>
<accession>K3X364</accession>
<proteinExistence type="inferred from homology"/>
<reference evidence="5" key="2">
    <citation type="submission" date="2010-04" db="EMBL/GenBank/DDBJ databases">
        <authorList>
            <person name="Buell R."/>
            <person name="Hamilton J."/>
            <person name="Hostetler J."/>
        </authorList>
    </citation>
    <scope>NUCLEOTIDE SEQUENCE [LARGE SCALE GENOMIC DNA]</scope>
    <source>
        <strain evidence="5">DAOM:BR144</strain>
    </source>
</reference>
<dbReference type="PIRSF" id="PIRSF016184">
    <property type="entry name" value="PhzC_PhzF"/>
    <property type="match status" value="1"/>
</dbReference>
<dbReference type="HOGENOM" id="CLU_048756_2_1_1"/>